<dbReference type="AlphaFoldDB" id="A0A9D4XGK7"/>
<proteinExistence type="predicted"/>
<evidence type="ECO:0000313" key="2">
    <source>
        <dbReference type="Proteomes" id="UP001058974"/>
    </source>
</evidence>
<name>A0A9D4XGK7_PEA</name>
<dbReference type="Proteomes" id="UP001058974">
    <property type="component" value="Chromosome 4"/>
</dbReference>
<dbReference type="Gramene" id="Psat04G0394100-T1">
    <property type="protein sequence ID" value="KAI5419957.1"/>
    <property type="gene ID" value="KIW84_043941"/>
</dbReference>
<comment type="caution">
    <text evidence="1">The sequence shown here is derived from an EMBL/GenBank/DDBJ whole genome shotgun (WGS) entry which is preliminary data.</text>
</comment>
<keyword evidence="2" id="KW-1185">Reference proteome</keyword>
<organism evidence="1 2">
    <name type="scientific">Pisum sativum</name>
    <name type="common">Garden pea</name>
    <name type="synonym">Lathyrus oleraceus</name>
    <dbReference type="NCBI Taxonomy" id="3888"/>
    <lineage>
        <taxon>Eukaryota</taxon>
        <taxon>Viridiplantae</taxon>
        <taxon>Streptophyta</taxon>
        <taxon>Embryophyta</taxon>
        <taxon>Tracheophyta</taxon>
        <taxon>Spermatophyta</taxon>
        <taxon>Magnoliopsida</taxon>
        <taxon>eudicotyledons</taxon>
        <taxon>Gunneridae</taxon>
        <taxon>Pentapetalae</taxon>
        <taxon>rosids</taxon>
        <taxon>fabids</taxon>
        <taxon>Fabales</taxon>
        <taxon>Fabaceae</taxon>
        <taxon>Papilionoideae</taxon>
        <taxon>50 kb inversion clade</taxon>
        <taxon>NPAAA clade</taxon>
        <taxon>Hologalegina</taxon>
        <taxon>IRL clade</taxon>
        <taxon>Fabeae</taxon>
        <taxon>Lathyrus</taxon>
    </lineage>
</organism>
<accession>A0A9D4XGK7</accession>
<gene>
    <name evidence="1" type="ORF">KIW84_043941</name>
</gene>
<reference evidence="1 2" key="1">
    <citation type="journal article" date="2022" name="Nat. Genet.">
        <title>Improved pea reference genome and pan-genome highlight genomic features and evolutionary characteristics.</title>
        <authorList>
            <person name="Yang T."/>
            <person name="Liu R."/>
            <person name="Luo Y."/>
            <person name="Hu S."/>
            <person name="Wang D."/>
            <person name="Wang C."/>
            <person name="Pandey M.K."/>
            <person name="Ge S."/>
            <person name="Xu Q."/>
            <person name="Li N."/>
            <person name="Li G."/>
            <person name="Huang Y."/>
            <person name="Saxena R.K."/>
            <person name="Ji Y."/>
            <person name="Li M."/>
            <person name="Yan X."/>
            <person name="He Y."/>
            <person name="Liu Y."/>
            <person name="Wang X."/>
            <person name="Xiang C."/>
            <person name="Varshney R.K."/>
            <person name="Ding H."/>
            <person name="Gao S."/>
            <person name="Zong X."/>
        </authorList>
    </citation>
    <scope>NUCLEOTIDE SEQUENCE [LARGE SCALE GENOMIC DNA]</scope>
    <source>
        <strain evidence="1 2">cv. Zhongwan 6</strain>
    </source>
</reference>
<sequence length="94" mass="10831">MELSCQGNYLQCRSRISLERLPKPFMVPYQRNVDLEPVKKIEPMVIYVPAPFSFDSTKAVPWNYEPVVYVGNKPVILKEPDVTNIEVEGFSLLK</sequence>
<dbReference type="EMBL" id="JAMSHJ010000004">
    <property type="protein sequence ID" value="KAI5419957.1"/>
    <property type="molecule type" value="Genomic_DNA"/>
</dbReference>
<evidence type="ECO:0000313" key="1">
    <source>
        <dbReference type="EMBL" id="KAI5419957.1"/>
    </source>
</evidence>
<protein>
    <submittedName>
        <fullName evidence="1">Uncharacterized protein</fullName>
    </submittedName>
</protein>